<dbReference type="Proteomes" id="UP000694906">
    <property type="component" value="Unplaced"/>
</dbReference>
<reference evidence="4" key="1">
    <citation type="submission" date="2025-08" db="UniProtKB">
        <authorList>
            <consortium name="RefSeq"/>
        </authorList>
    </citation>
    <scope>IDENTIFICATION</scope>
</reference>
<keyword evidence="2" id="KW-0812">Transmembrane</keyword>
<dbReference type="PANTHER" id="PTHR31450:SF3">
    <property type="entry name" value="TYPE III ENDOSOME MEMBRANE PROTEIN TEMP"/>
    <property type="match status" value="1"/>
</dbReference>
<proteinExistence type="predicted"/>
<organism evidence="3 4">
    <name type="scientific">Heterocephalus glaber</name>
    <name type="common">Naked mole rat</name>
    <dbReference type="NCBI Taxonomy" id="10181"/>
    <lineage>
        <taxon>Eukaryota</taxon>
        <taxon>Metazoa</taxon>
        <taxon>Chordata</taxon>
        <taxon>Craniata</taxon>
        <taxon>Vertebrata</taxon>
        <taxon>Euteleostomi</taxon>
        <taxon>Mammalia</taxon>
        <taxon>Eutheria</taxon>
        <taxon>Euarchontoglires</taxon>
        <taxon>Glires</taxon>
        <taxon>Rodentia</taxon>
        <taxon>Hystricomorpha</taxon>
        <taxon>Bathyergidae</taxon>
        <taxon>Heterocephalus</taxon>
    </lineage>
</organism>
<dbReference type="RefSeq" id="XP_021105601.1">
    <property type="nucleotide sequence ID" value="XM_021249942.1"/>
</dbReference>
<dbReference type="AlphaFoldDB" id="A0AAX6S8I6"/>
<evidence type="ECO:0000313" key="4">
    <source>
        <dbReference type="RefSeq" id="XP_021105601.1"/>
    </source>
</evidence>
<name>A0AAX6S8I6_HETGA</name>
<protein>
    <submittedName>
        <fullName evidence="4">Type III endosome membrane protein TEMP isoform X1</fullName>
    </submittedName>
</protein>
<evidence type="ECO:0000313" key="3">
    <source>
        <dbReference type="Proteomes" id="UP000694906"/>
    </source>
</evidence>
<feature type="region of interest" description="Disordered" evidence="1">
    <location>
        <begin position="147"/>
        <end position="191"/>
    </location>
</feature>
<keyword evidence="2" id="KW-0472">Membrane</keyword>
<evidence type="ECO:0000256" key="1">
    <source>
        <dbReference type="SAM" id="MobiDB-lite"/>
    </source>
</evidence>
<dbReference type="GeneID" id="101702912"/>
<accession>A0AAX6S8I6</accession>
<gene>
    <name evidence="4" type="primary">CUNH1orf210</name>
</gene>
<dbReference type="Pfam" id="PF15176">
    <property type="entry name" value="LRR19-TM"/>
    <property type="match status" value="1"/>
</dbReference>
<keyword evidence="3" id="KW-1185">Reference proteome</keyword>
<keyword evidence="2" id="KW-1133">Transmembrane helix</keyword>
<sequence length="191" mass="20458">MPSLSPEEPAHRLLHRHAGFQALTLDFALGTGTGNLLVYQGLQPDQLPAEVSQAAELAGPPVQVHHLSFADPAGRHLHRLCTVPEAHMGPSELPTASAMAPEPGTAGRAWPVLVGVVLGAVVLSVIIALAAKCHLCRRYRASFQHHQLSRTGSENHPEVGEEDDDGFIEDNYIQPGAGELETEGSRDHFPL</sequence>
<evidence type="ECO:0000256" key="2">
    <source>
        <dbReference type="SAM" id="Phobius"/>
    </source>
</evidence>
<feature type="transmembrane region" description="Helical" evidence="2">
    <location>
        <begin position="109"/>
        <end position="131"/>
    </location>
</feature>
<dbReference type="PANTHER" id="PTHR31450">
    <property type="entry name" value="LEUCINE-RICH REPEAT-CONTAINING PROTEIN 19 LRRC19 FAMILY MEMBER"/>
    <property type="match status" value="1"/>
</dbReference>
<dbReference type="CTD" id="103174621"/>